<dbReference type="PhylomeDB" id="A7RZT2"/>
<name>A7RZT2_NEMVE</name>
<dbReference type="GO" id="GO:0072669">
    <property type="term" value="C:tRNA-splicing ligase complex"/>
    <property type="evidence" value="ECO:0000318"/>
    <property type="project" value="GO_Central"/>
</dbReference>
<keyword evidence="2" id="KW-1185">Reference proteome</keyword>
<dbReference type="eggNOG" id="KOG4380">
    <property type="taxonomic scope" value="Eukaryota"/>
</dbReference>
<dbReference type="STRING" id="45351.A7RZT2"/>
<dbReference type="InParanoid" id="A7RZT2"/>
<accession>A7RZT2</accession>
<dbReference type="Pfam" id="PF10036">
    <property type="entry name" value="RLL"/>
    <property type="match status" value="1"/>
</dbReference>
<reference evidence="1 2" key="1">
    <citation type="journal article" date="2007" name="Science">
        <title>Sea anemone genome reveals ancestral eumetazoan gene repertoire and genomic organization.</title>
        <authorList>
            <person name="Putnam N.H."/>
            <person name="Srivastava M."/>
            <person name="Hellsten U."/>
            <person name="Dirks B."/>
            <person name="Chapman J."/>
            <person name="Salamov A."/>
            <person name="Terry A."/>
            <person name="Shapiro H."/>
            <person name="Lindquist E."/>
            <person name="Kapitonov V.V."/>
            <person name="Jurka J."/>
            <person name="Genikhovich G."/>
            <person name="Grigoriev I.V."/>
            <person name="Lucas S.M."/>
            <person name="Steele R.E."/>
            <person name="Finnerty J.R."/>
            <person name="Technau U."/>
            <person name="Martindale M.Q."/>
            <person name="Rokhsar D.S."/>
        </authorList>
    </citation>
    <scope>NUCLEOTIDE SEQUENCE [LARGE SCALE GENOMIC DNA]</scope>
    <source>
        <strain evidence="2">CH2 X CH6</strain>
    </source>
</reference>
<sequence>MFRRKLAALEYHHPDNFNIQNEDECRNLVVWLEDQKIRLYRIEDRESLRNIGNATWPKTLMKYLDDLQCPLKSREKSTVLDWLLAHAIRLEYADNAEKYNSQSQRTASDTSKTTELTEALLNLTADDADLKAGVLSVARLLNLPEHHDPYVLLQGFHFIQKKEAKEFKSSDVIALPTADLGFNTGDSAVNEAAKILRLLHINELRDLQTKINEAIVKVQALTANPKTDQSLGKVGR</sequence>
<evidence type="ECO:0000313" key="2">
    <source>
        <dbReference type="Proteomes" id="UP000001593"/>
    </source>
</evidence>
<protein>
    <recommendedName>
        <fullName evidence="3">RNA transcription, translation and transport factor protein</fullName>
    </recommendedName>
</protein>
<dbReference type="Proteomes" id="UP000001593">
    <property type="component" value="Unassembled WGS sequence"/>
</dbReference>
<dbReference type="HOGENOM" id="CLU_075085_0_0_1"/>
<dbReference type="GO" id="GO:0006388">
    <property type="term" value="P:tRNA splicing, via endonucleolytic cleavage and ligation"/>
    <property type="evidence" value="ECO:0000318"/>
    <property type="project" value="GO_Central"/>
</dbReference>
<dbReference type="AlphaFoldDB" id="A7RZT2"/>
<dbReference type="InterPro" id="IPR019265">
    <property type="entry name" value="RTRAF"/>
</dbReference>
<dbReference type="PANTHER" id="PTHR15924">
    <property type="entry name" value="CLE"/>
    <property type="match status" value="1"/>
</dbReference>
<dbReference type="EMBL" id="DS469558">
    <property type="protein sequence ID" value="EDO43001.1"/>
    <property type="molecule type" value="Genomic_DNA"/>
</dbReference>
<dbReference type="GO" id="GO:0003723">
    <property type="term" value="F:RNA binding"/>
    <property type="evidence" value="ECO:0000318"/>
    <property type="project" value="GO_Central"/>
</dbReference>
<dbReference type="OMA" id="YPMRILR"/>
<evidence type="ECO:0000313" key="1">
    <source>
        <dbReference type="EMBL" id="EDO43001.1"/>
    </source>
</evidence>
<proteinExistence type="predicted"/>
<evidence type="ECO:0008006" key="3">
    <source>
        <dbReference type="Google" id="ProtNLM"/>
    </source>
</evidence>
<organism evidence="1 2">
    <name type="scientific">Nematostella vectensis</name>
    <name type="common">Starlet sea anemone</name>
    <dbReference type="NCBI Taxonomy" id="45351"/>
    <lineage>
        <taxon>Eukaryota</taxon>
        <taxon>Metazoa</taxon>
        <taxon>Cnidaria</taxon>
        <taxon>Anthozoa</taxon>
        <taxon>Hexacorallia</taxon>
        <taxon>Actiniaria</taxon>
        <taxon>Edwardsiidae</taxon>
        <taxon>Nematostella</taxon>
    </lineage>
</organism>
<gene>
    <name evidence="1" type="ORF">NEMVEDRAFT_v1g99348</name>
</gene>